<dbReference type="Gene3D" id="3.40.50.2300">
    <property type="match status" value="1"/>
</dbReference>
<dbReference type="EMBL" id="JBHUEK010000025">
    <property type="protein sequence ID" value="MFD1780076.1"/>
    <property type="molecule type" value="Genomic_DNA"/>
</dbReference>
<evidence type="ECO:0000259" key="3">
    <source>
        <dbReference type="PROSITE" id="PS50110"/>
    </source>
</evidence>
<dbReference type="Pfam" id="PF00072">
    <property type="entry name" value="Response_reg"/>
    <property type="match status" value="1"/>
</dbReference>
<name>A0ABW4MQ26_9BACI</name>
<dbReference type="SMART" id="SM00448">
    <property type="entry name" value="REC"/>
    <property type="match status" value="1"/>
</dbReference>
<dbReference type="InterPro" id="IPR036388">
    <property type="entry name" value="WH-like_DNA-bd_sf"/>
</dbReference>
<dbReference type="InterPro" id="IPR005561">
    <property type="entry name" value="ANTAR"/>
</dbReference>
<dbReference type="PANTHER" id="PTHR43228:SF1">
    <property type="entry name" value="TWO-COMPONENT RESPONSE REGULATOR ARR22"/>
    <property type="match status" value="1"/>
</dbReference>
<dbReference type="InterPro" id="IPR008327">
    <property type="entry name" value="Sig_transdc_resp-reg_antiterm"/>
</dbReference>
<evidence type="ECO:0000313" key="6">
    <source>
        <dbReference type="Proteomes" id="UP001597227"/>
    </source>
</evidence>
<dbReference type="PROSITE" id="PS50921">
    <property type="entry name" value="ANTAR"/>
    <property type="match status" value="1"/>
</dbReference>
<evidence type="ECO:0000259" key="4">
    <source>
        <dbReference type="PROSITE" id="PS50921"/>
    </source>
</evidence>
<dbReference type="InterPro" id="IPR001789">
    <property type="entry name" value="Sig_transdc_resp-reg_receiver"/>
</dbReference>
<accession>A0ABW4MQ26</accession>
<dbReference type="Proteomes" id="UP001597227">
    <property type="component" value="Unassembled WGS sequence"/>
</dbReference>
<protein>
    <submittedName>
        <fullName evidence="5">ANTAR domain-containing response regulator</fullName>
    </submittedName>
</protein>
<keyword evidence="1" id="KW-0902">Two-component regulatory system</keyword>
<comment type="caution">
    <text evidence="5">The sequence shown here is derived from an EMBL/GenBank/DDBJ whole genome shotgun (WGS) entry which is preliminary data.</text>
</comment>
<dbReference type="PANTHER" id="PTHR43228">
    <property type="entry name" value="TWO-COMPONENT RESPONSE REGULATOR"/>
    <property type="match status" value="1"/>
</dbReference>
<feature type="modified residue" description="4-aspartylphosphate" evidence="2">
    <location>
        <position position="56"/>
    </location>
</feature>
<dbReference type="InterPro" id="IPR052048">
    <property type="entry name" value="ST_Response_Regulator"/>
</dbReference>
<feature type="domain" description="ANTAR" evidence="4">
    <location>
        <begin position="126"/>
        <end position="187"/>
    </location>
</feature>
<feature type="domain" description="Response regulatory" evidence="3">
    <location>
        <begin position="6"/>
        <end position="120"/>
    </location>
</feature>
<evidence type="ECO:0000256" key="1">
    <source>
        <dbReference type="ARBA" id="ARBA00023012"/>
    </source>
</evidence>
<reference evidence="6" key="1">
    <citation type="journal article" date="2019" name="Int. J. Syst. Evol. Microbiol.">
        <title>The Global Catalogue of Microorganisms (GCM) 10K type strain sequencing project: providing services to taxonomists for standard genome sequencing and annotation.</title>
        <authorList>
            <consortium name="The Broad Institute Genomics Platform"/>
            <consortium name="The Broad Institute Genome Sequencing Center for Infectious Disease"/>
            <person name="Wu L."/>
            <person name="Ma J."/>
        </authorList>
    </citation>
    <scope>NUCLEOTIDE SEQUENCE [LARGE SCALE GENOMIC DNA]</scope>
    <source>
        <strain evidence="6">CCUG 15531</strain>
    </source>
</reference>
<organism evidence="5 6">
    <name type="scientific">Fredinandcohnia salidurans</name>
    <dbReference type="NCBI Taxonomy" id="2595041"/>
    <lineage>
        <taxon>Bacteria</taxon>
        <taxon>Bacillati</taxon>
        <taxon>Bacillota</taxon>
        <taxon>Bacilli</taxon>
        <taxon>Bacillales</taxon>
        <taxon>Bacillaceae</taxon>
        <taxon>Fredinandcohnia</taxon>
    </lineage>
</organism>
<dbReference type="PROSITE" id="PS50110">
    <property type="entry name" value="RESPONSE_REGULATORY"/>
    <property type="match status" value="1"/>
</dbReference>
<dbReference type="RefSeq" id="WP_388039585.1">
    <property type="nucleotide sequence ID" value="NZ_JBHUEK010000025.1"/>
</dbReference>
<sequence>MSQSLRILIAEDEFLVLMATKSYVERLGHEVVGVATDGENAVELALKKKPDLVIMDINMPNLDGIDAIRKINETLFIPSIIVSGYHDEQLINRATEEGVLYYLLKPIDIEELKIAINISQAKFEEFKKLQDELQSTKNALEARKHIEKAKGIIMDRMNLKEPEAMKRLQKMSRDKNKKLVTIAKELIEADSLFRSNG</sequence>
<dbReference type="Gene3D" id="1.10.10.10">
    <property type="entry name" value="Winged helix-like DNA-binding domain superfamily/Winged helix DNA-binding domain"/>
    <property type="match status" value="1"/>
</dbReference>
<proteinExistence type="predicted"/>
<keyword evidence="6" id="KW-1185">Reference proteome</keyword>
<gene>
    <name evidence="5" type="ORF">ACFSFW_15525</name>
</gene>
<dbReference type="SMART" id="SM01012">
    <property type="entry name" value="ANTAR"/>
    <property type="match status" value="1"/>
</dbReference>
<evidence type="ECO:0000313" key="5">
    <source>
        <dbReference type="EMBL" id="MFD1780076.1"/>
    </source>
</evidence>
<evidence type="ECO:0000256" key="2">
    <source>
        <dbReference type="PROSITE-ProRule" id="PRU00169"/>
    </source>
</evidence>
<dbReference type="SUPFAM" id="SSF52172">
    <property type="entry name" value="CheY-like"/>
    <property type="match status" value="1"/>
</dbReference>
<dbReference type="PIRSF" id="PIRSF036382">
    <property type="entry name" value="RR_antiterm"/>
    <property type="match status" value="1"/>
</dbReference>
<dbReference type="InterPro" id="IPR011006">
    <property type="entry name" value="CheY-like_superfamily"/>
</dbReference>
<keyword evidence="2" id="KW-0597">Phosphoprotein</keyword>
<dbReference type="Pfam" id="PF03861">
    <property type="entry name" value="ANTAR"/>
    <property type="match status" value="1"/>
</dbReference>